<evidence type="ECO:0000313" key="2">
    <source>
        <dbReference type="Proteomes" id="UP000478052"/>
    </source>
</evidence>
<organism evidence="1 2">
    <name type="scientific">Aphis craccivora</name>
    <name type="common">Cowpea aphid</name>
    <dbReference type="NCBI Taxonomy" id="307492"/>
    <lineage>
        <taxon>Eukaryota</taxon>
        <taxon>Metazoa</taxon>
        <taxon>Ecdysozoa</taxon>
        <taxon>Arthropoda</taxon>
        <taxon>Hexapoda</taxon>
        <taxon>Insecta</taxon>
        <taxon>Pterygota</taxon>
        <taxon>Neoptera</taxon>
        <taxon>Paraneoptera</taxon>
        <taxon>Hemiptera</taxon>
        <taxon>Sternorrhyncha</taxon>
        <taxon>Aphidomorpha</taxon>
        <taxon>Aphidoidea</taxon>
        <taxon>Aphididae</taxon>
        <taxon>Aphidini</taxon>
        <taxon>Aphis</taxon>
        <taxon>Aphis</taxon>
    </lineage>
</organism>
<dbReference type="OrthoDB" id="6629273at2759"/>
<dbReference type="EMBL" id="VUJU01001558">
    <property type="protein sequence ID" value="KAF0764756.1"/>
    <property type="molecule type" value="Genomic_DNA"/>
</dbReference>
<sequence>MVNVGKNLCNGSITTDNDLKHVIKFKSHNHENNPGVLEAERAIYKMKQDAKENLNLPSRIYLKKLCLKSLSSSQHIFMDGTFATCPQGFFQVYVVHAQIGENSLPIVKVQELGLDIKYKENKQFRQAVKLISTLALLPVNMIKKDDILTYFDATYVNGNYKASTAKFETTYLKPQPIFPPHFWSPETNCPCINYDGGQLSAYCVFSWGPIVRGPIVLNPYNVYHIICRLADFAGSYHTPAFCNSALSSAH</sequence>
<evidence type="ECO:0000313" key="1">
    <source>
        <dbReference type="EMBL" id="KAF0764756.1"/>
    </source>
</evidence>
<gene>
    <name evidence="1" type="ORF">FWK35_00006192</name>
</gene>
<accession>A0A6G0Z317</accession>
<reference evidence="1 2" key="1">
    <citation type="submission" date="2019-08" db="EMBL/GenBank/DDBJ databases">
        <title>Whole genome of Aphis craccivora.</title>
        <authorList>
            <person name="Voronova N.V."/>
            <person name="Shulinski R.S."/>
            <person name="Bandarenka Y.V."/>
            <person name="Zhorov D.G."/>
            <person name="Warner D."/>
        </authorList>
    </citation>
    <scope>NUCLEOTIDE SEQUENCE [LARGE SCALE GENOMIC DNA]</scope>
    <source>
        <strain evidence="1">180601</strain>
        <tissue evidence="1">Whole Body</tissue>
    </source>
</reference>
<comment type="caution">
    <text evidence="1">The sequence shown here is derived from an EMBL/GenBank/DDBJ whole genome shotgun (WGS) entry which is preliminary data.</text>
</comment>
<protein>
    <submittedName>
        <fullName evidence="1">Uncharacterized protein</fullName>
    </submittedName>
</protein>
<name>A0A6G0Z317_APHCR</name>
<dbReference type="AlphaFoldDB" id="A0A6G0Z317"/>
<keyword evidence="2" id="KW-1185">Reference proteome</keyword>
<dbReference type="Proteomes" id="UP000478052">
    <property type="component" value="Unassembled WGS sequence"/>
</dbReference>
<proteinExistence type="predicted"/>